<gene>
    <name evidence="1" type="ORF">BT96DRAFT_827392</name>
</gene>
<organism evidence="1 2">
    <name type="scientific">Gymnopus androsaceus JB14</name>
    <dbReference type="NCBI Taxonomy" id="1447944"/>
    <lineage>
        <taxon>Eukaryota</taxon>
        <taxon>Fungi</taxon>
        <taxon>Dikarya</taxon>
        <taxon>Basidiomycota</taxon>
        <taxon>Agaricomycotina</taxon>
        <taxon>Agaricomycetes</taxon>
        <taxon>Agaricomycetidae</taxon>
        <taxon>Agaricales</taxon>
        <taxon>Marasmiineae</taxon>
        <taxon>Omphalotaceae</taxon>
        <taxon>Gymnopus</taxon>
    </lineage>
</organism>
<protein>
    <submittedName>
        <fullName evidence="1">Uncharacterized protein</fullName>
    </submittedName>
</protein>
<proteinExistence type="predicted"/>
<keyword evidence="2" id="KW-1185">Reference proteome</keyword>
<accession>A0A6A4HBG3</accession>
<feature type="non-terminal residue" evidence="1">
    <location>
        <position position="1"/>
    </location>
</feature>
<reference evidence="1" key="1">
    <citation type="journal article" date="2019" name="Environ. Microbiol.">
        <title>Fungal ecological strategies reflected in gene transcription - a case study of two litter decomposers.</title>
        <authorList>
            <person name="Barbi F."/>
            <person name="Kohler A."/>
            <person name="Barry K."/>
            <person name="Baskaran P."/>
            <person name="Daum C."/>
            <person name="Fauchery L."/>
            <person name="Ihrmark K."/>
            <person name="Kuo A."/>
            <person name="LaButti K."/>
            <person name="Lipzen A."/>
            <person name="Morin E."/>
            <person name="Grigoriev I.V."/>
            <person name="Henrissat B."/>
            <person name="Lindahl B."/>
            <person name="Martin F."/>
        </authorList>
    </citation>
    <scope>NUCLEOTIDE SEQUENCE</scope>
    <source>
        <strain evidence="1">JB14</strain>
    </source>
</reference>
<evidence type="ECO:0000313" key="1">
    <source>
        <dbReference type="EMBL" id="KAE9394624.1"/>
    </source>
</evidence>
<dbReference type="OrthoDB" id="2449121at2759"/>
<dbReference type="Proteomes" id="UP000799118">
    <property type="component" value="Unassembled WGS sequence"/>
</dbReference>
<dbReference type="EMBL" id="ML769546">
    <property type="protein sequence ID" value="KAE9394624.1"/>
    <property type="molecule type" value="Genomic_DNA"/>
</dbReference>
<evidence type="ECO:0000313" key="2">
    <source>
        <dbReference type="Proteomes" id="UP000799118"/>
    </source>
</evidence>
<sequence>CDYTFQTLKENMPAALASVSLETMRRWEHRVYHWIDAYWDGLGAKDTQKQVKDFSFKKYKSHQCVPETLARTFD</sequence>
<dbReference type="AlphaFoldDB" id="A0A6A4HBG3"/>
<name>A0A6A4HBG3_9AGAR</name>